<accession>A0A316VF61</accession>
<dbReference type="AlphaFoldDB" id="A0A316VF61"/>
<keyword evidence="2" id="KW-1133">Transmembrane helix</keyword>
<protein>
    <submittedName>
        <fullName evidence="3">Uncharacterized protein</fullName>
    </submittedName>
</protein>
<dbReference type="GeneID" id="37024206"/>
<feature type="transmembrane region" description="Helical" evidence="2">
    <location>
        <begin position="35"/>
        <end position="55"/>
    </location>
</feature>
<feature type="compositionally biased region" description="Polar residues" evidence="1">
    <location>
        <begin position="137"/>
        <end position="168"/>
    </location>
</feature>
<dbReference type="EMBL" id="KZ819603">
    <property type="protein sequence ID" value="PWN35954.1"/>
    <property type="molecule type" value="Genomic_DNA"/>
</dbReference>
<reference evidence="3 4" key="1">
    <citation type="journal article" date="2018" name="Mol. Biol. Evol.">
        <title>Broad Genomic Sampling Reveals a Smut Pathogenic Ancestry of the Fungal Clade Ustilaginomycotina.</title>
        <authorList>
            <person name="Kijpornyongpan T."/>
            <person name="Mondo S.J."/>
            <person name="Barry K."/>
            <person name="Sandor L."/>
            <person name="Lee J."/>
            <person name="Lipzen A."/>
            <person name="Pangilinan J."/>
            <person name="LaButti K."/>
            <person name="Hainaut M."/>
            <person name="Henrissat B."/>
            <person name="Grigoriev I.V."/>
            <person name="Spatafora J.W."/>
            <person name="Aime M.C."/>
        </authorList>
    </citation>
    <scope>NUCLEOTIDE SEQUENCE [LARGE SCALE GENOMIC DNA]</scope>
    <source>
        <strain evidence="3 4">MCA 3882</strain>
    </source>
</reference>
<keyword evidence="2" id="KW-0812">Transmembrane</keyword>
<organism evidence="3 4">
    <name type="scientific">Meira miltonrushii</name>
    <dbReference type="NCBI Taxonomy" id="1280837"/>
    <lineage>
        <taxon>Eukaryota</taxon>
        <taxon>Fungi</taxon>
        <taxon>Dikarya</taxon>
        <taxon>Basidiomycota</taxon>
        <taxon>Ustilaginomycotina</taxon>
        <taxon>Exobasidiomycetes</taxon>
        <taxon>Exobasidiales</taxon>
        <taxon>Brachybasidiaceae</taxon>
        <taxon>Meira</taxon>
    </lineage>
</organism>
<evidence type="ECO:0000256" key="2">
    <source>
        <dbReference type="SAM" id="Phobius"/>
    </source>
</evidence>
<dbReference type="Proteomes" id="UP000245771">
    <property type="component" value="Unassembled WGS sequence"/>
</dbReference>
<gene>
    <name evidence="3" type="ORF">FA14DRAFT_49360</name>
</gene>
<dbReference type="RefSeq" id="XP_025356256.1">
    <property type="nucleotide sequence ID" value="XM_025502425.1"/>
</dbReference>
<keyword evidence="2" id="KW-0472">Membrane</keyword>
<proteinExistence type="predicted"/>
<dbReference type="InParanoid" id="A0A316VF61"/>
<evidence type="ECO:0000256" key="1">
    <source>
        <dbReference type="SAM" id="MobiDB-lite"/>
    </source>
</evidence>
<evidence type="ECO:0000313" key="3">
    <source>
        <dbReference type="EMBL" id="PWN35954.1"/>
    </source>
</evidence>
<name>A0A316VF61_9BASI</name>
<feature type="region of interest" description="Disordered" evidence="1">
    <location>
        <begin position="114"/>
        <end position="185"/>
    </location>
</feature>
<keyword evidence="4" id="KW-1185">Reference proteome</keyword>
<evidence type="ECO:0000313" key="4">
    <source>
        <dbReference type="Proteomes" id="UP000245771"/>
    </source>
</evidence>
<sequence length="185" mass="19962">MKTTWLSRRGCTSGPTGQQICTSITTQDQWTATGIGSGLGVFVALIAFVLLLVFLERRKKRRASLQPGDEEDGSVIDPHRIDIDTTPQSYYAGEVEMRNGILVDNDANKKDNFDLTSAHLYPPPPATLAQDSSSSSAKATPSIREQTLIRNDSGSSLIPSPPLQTGTDSLDIPPPAYVEKSSNKS</sequence>
<feature type="region of interest" description="Disordered" evidence="1">
    <location>
        <begin position="62"/>
        <end position="81"/>
    </location>
</feature>